<dbReference type="Gene3D" id="3.90.180.10">
    <property type="entry name" value="Medium-chain alcohol dehydrogenases, catalytic domain"/>
    <property type="match status" value="1"/>
</dbReference>
<dbReference type="GO" id="GO:0008270">
    <property type="term" value="F:zinc ion binding"/>
    <property type="evidence" value="ECO:0007669"/>
    <property type="project" value="InterPro"/>
</dbReference>
<evidence type="ECO:0000256" key="2">
    <source>
        <dbReference type="ARBA" id="ARBA00022723"/>
    </source>
</evidence>
<dbReference type="Proteomes" id="UP000244978">
    <property type="component" value="Unassembled WGS sequence"/>
</dbReference>
<evidence type="ECO:0000256" key="3">
    <source>
        <dbReference type="ARBA" id="ARBA00022833"/>
    </source>
</evidence>
<dbReference type="GO" id="GO:0016491">
    <property type="term" value="F:oxidoreductase activity"/>
    <property type="evidence" value="ECO:0007669"/>
    <property type="project" value="UniProtKB-KW"/>
</dbReference>
<dbReference type="PANTHER" id="PTHR43401">
    <property type="entry name" value="L-THREONINE 3-DEHYDROGENASE"/>
    <property type="match status" value="1"/>
</dbReference>
<dbReference type="PROSITE" id="PS00059">
    <property type="entry name" value="ADH_ZINC"/>
    <property type="match status" value="1"/>
</dbReference>
<comment type="cofactor">
    <cofactor evidence="1 5">
        <name>Zn(2+)</name>
        <dbReference type="ChEBI" id="CHEBI:29105"/>
    </cofactor>
</comment>
<gene>
    <name evidence="7" type="ORF">DF220_07635</name>
</gene>
<dbReference type="InterPro" id="IPR020843">
    <property type="entry name" value="ER"/>
</dbReference>
<evidence type="ECO:0000256" key="5">
    <source>
        <dbReference type="RuleBase" id="RU361277"/>
    </source>
</evidence>
<dbReference type="InterPro" id="IPR013149">
    <property type="entry name" value="ADH-like_C"/>
</dbReference>
<dbReference type="SUPFAM" id="SSF50129">
    <property type="entry name" value="GroES-like"/>
    <property type="match status" value="1"/>
</dbReference>
<organism evidence="7 8">
    <name type="scientific">Homoserinimonas hongtaonis</name>
    <dbReference type="NCBI Taxonomy" id="2079791"/>
    <lineage>
        <taxon>Bacteria</taxon>
        <taxon>Bacillati</taxon>
        <taxon>Actinomycetota</taxon>
        <taxon>Actinomycetes</taxon>
        <taxon>Micrococcales</taxon>
        <taxon>Microbacteriaceae</taxon>
        <taxon>Homoserinimonas</taxon>
    </lineage>
</organism>
<evidence type="ECO:0000256" key="1">
    <source>
        <dbReference type="ARBA" id="ARBA00001947"/>
    </source>
</evidence>
<dbReference type="SUPFAM" id="SSF51735">
    <property type="entry name" value="NAD(P)-binding Rossmann-fold domains"/>
    <property type="match status" value="1"/>
</dbReference>
<dbReference type="Pfam" id="PF08240">
    <property type="entry name" value="ADH_N"/>
    <property type="match status" value="1"/>
</dbReference>
<comment type="caution">
    <text evidence="7">The sequence shown here is derived from an EMBL/GenBank/DDBJ whole genome shotgun (WGS) entry which is preliminary data.</text>
</comment>
<evidence type="ECO:0000313" key="7">
    <source>
        <dbReference type="EMBL" id="PWB97711.1"/>
    </source>
</evidence>
<dbReference type="InterPro" id="IPR013154">
    <property type="entry name" value="ADH-like_N"/>
</dbReference>
<keyword evidence="3 5" id="KW-0862">Zinc</keyword>
<dbReference type="PANTHER" id="PTHR43401:SF2">
    <property type="entry name" value="L-THREONINE 3-DEHYDROGENASE"/>
    <property type="match status" value="1"/>
</dbReference>
<dbReference type="SMART" id="SM00829">
    <property type="entry name" value="PKS_ER"/>
    <property type="match status" value="1"/>
</dbReference>
<dbReference type="InterPro" id="IPR036291">
    <property type="entry name" value="NAD(P)-bd_dom_sf"/>
</dbReference>
<evidence type="ECO:0000256" key="4">
    <source>
        <dbReference type="ARBA" id="ARBA00023002"/>
    </source>
</evidence>
<keyword evidence="4" id="KW-0560">Oxidoreductase</keyword>
<evidence type="ECO:0000259" key="6">
    <source>
        <dbReference type="SMART" id="SM00829"/>
    </source>
</evidence>
<reference evidence="8" key="1">
    <citation type="submission" date="2018-04" db="EMBL/GenBank/DDBJ databases">
        <authorList>
            <person name="Liu S."/>
            <person name="Wang Z."/>
            <person name="Li J."/>
        </authorList>
    </citation>
    <scope>NUCLEOTIDE SEQUENCE [LARGE SCALE GENOMIC DNA]</scope>
    <source>
        <strain evidence="8">S1194</strain>
    </source>
</reference>
<dbReference type="AlphaFoldDB" id="A0A2U1T1F6"/>
<feature type="domain" description="Enoyl reductase (ER)" evidence="6">
    <location>
        <begin position="6"/>
        <end position="332"/>
    </location>
</feature>
<dbReference type="InterPro" id="IPR011032">
    <property type="entry name" value="GroES-like_sf"/>
</dbReference>
<comment type="similarity">
    <text evidence="5">Belongs to the zinc-containing alcohol dehydrogenase family.</text>
</comment>
<keyword evidence="2 5" id="KW-0479">Metal-binding</keyword>
<dbReference type="EMBL" id="QEEX01000001">
    <property type="protein sequence ID" value="PWB97711.1"/>
    <property type="molecule type" value="Genomic_DNA"/>
</dbReference>
<evidence type="ECO:0000313" key="8">
    <source>
        <dbReference type="Proteomes" id="UP000244978"/>
    </source>
</evidence>
<dbReference type="InterPro" id="IPR002328">
    <property type="entry name" value="ADH_Zn_CS"/>
</dbReference>
<sequence>MLAGRLTISTREFAVREVPVPVPGPGEVRVAVGAAGVCLSDVHLIEGILVPQYLEGDEVTLGHEVAGTVESLGEGVTGVEVGTRVIVQAGKDLPNGRVLTMGVDYDGGWAEYVVAAASAVVAIPDDMPFEQAAIIPDAVSTPWAAISWTGEVKAAESVGVWGVGGLGAHGVQLLRMMGASPIIAIDPLEEARERALRFGADLALDPTNPDFSKHIRAATGGAGLNVAFDFAGVDAVRKQAINSLGLAGRLVIVGMSGTPITIDNSTNFAYLRKQIRGHYGSEPAHVAELVELARAGRIEFSRSVSGIIPLAEAASAIAQLELKEGNPIRLVLVP</sequence>
<protein>
    <submittedName>
        <fullName evidence="7">Zinc-binding dehydrogenase</fullName>
    </submittedName>
</protein>
<dbReference type="Pfam" id="PF00107">
    <property type="entry name" value="ADH_zinc_N"/>
    <property type="match status" value="1"/>
</dbReference>
<accession>A0A2U1T1F6</accession>
<keyword evidence="8" id="KW-1185">Reference proteome</keyword>
<name>A0A2U1T1F6_9MICO</name>
<dbReference type="InterPro" id="IPR050129">
    <property type="entry name" value="Zn_alcohol_dh"/>
</dbReference>
<proteinExistence type="inferred from homology"/>